<comment type="caution">
    <text evidence="2">The sequence shown here is derived from an EMBL/GenBank/DDBJ whole genome shotgun (WGS) entry which is preliminary data.</text>
</comment>
<dbReference type="OrthoDB" id="8911532at2"/>
<dbReference type="RefSeq" id="WP_147284310.1">
    <property type="nucleotide sequence ID" value="NZ_QQAV01000001.1"/>
</dbReference>
<evidence type="ECO:0000256" key="1">
    <source>
        <dbReference type="SAM" id="SignalP"/>
    </source>
</evidence>
<name>A0A370FQ02_9BURK</name>
<reference evidence="2 3" key="1">
    <citation type="submission" date="2018-07" db="EMBL/GenBank/DDBJ databases">
        <title>Genomic Encyclopedia of Type Strains, Phase IV (KMG-IV): sequencing the most valuable type-strain genomes for metagenomic binning, comparative biology and taxonomic classification.</title>
        <authorList>
            <person name="Goeker M."/>
        </authorList>
    </citation>
    <scope>NUCLEOTIDE SEQUENCE [LARGE SCALE GENOMIC DNA]</scope>
    <source>
        <strain evidence="2 3">DSM 21352</strain>
    </source>
</reference>
<dbReference type="AlphaFoldDB" id="A0A370FQ02"/>
<accession>A0A370FQ02</accession>
<dbReference type="EMBL" id="QQAV01000001">
    <property type="protein sequence ID" value="RDI28954.1"/>
    <property type="molecule type" value="Genomic_DNA"/>
</dbReference>
<keyword evidence="1" id="KW-0732">Signal</keyword>
<evidence type="ECO:0000313" key="3">
    <source>
        <dbReference type="Proteomes" id="UP000255265"/>
    </source>
</evidence>
<evidence type="ECO:0000313" key="2">
    <source>
        <dbReference type="EMBL" id="RDI28954.1"/>
    </source>
</evidence>
<evidence type="ECO:0008006" key="4">
    <source>
        <dbReference type="Google" id="ProtNLM"/>
    </source>
</evidence>
<organism evidence="2 3">
    <name type="scientific">Pseudacidovorax intermedius</name>
    <dbReference type="NCBI Taxonomy" id="433924"/>
    <lineage>
        <taxon>Bacteria</taxon>
        <taxon>Pseudomonadati</taxon>
        <taxon>Pseudomonadota</taxon>
        <taxon>Betaproteobacteria</taxon>
        <taxon>Burkholderiales</taxon>
        <taxon>Comamonadaceae</taxon>
        <taxon>Pseudacidovorax</taxon>
    </lineage>
</organism>
<feature type="chain" id="PRO_5017042089" description="Lipoprotein" evidence="1">
    <location>
        <begin position="19"/>
        <end position="255"/>
    </location>
</feature>
<gene>
    <name evidence="2" type="ORF">DFR41_101710</name>
</gene>
<keyword evidence="3" id="KW-1185">Reference proteome</keyword>
<sequence length="255" mass="27185">MRRAISICVVAAMLAACAGRQAPPTAPVSATSGHPLPHPRVEIFYNAEPELVVRDSGAIPAVGLIGLLGPVGALAAMGVDALSRGNSTQQAGERSQRFTQAVRGEGSDLALNREYAQRLAEALRATGRVVKLTPAARAQGADGELHLDGLTPTPGHDVLLLRISTAYWAPDLGSSFRPYARVEYALRDEQLAPLAWDSVSFRSAEPRYYAYDTLLKENRTAYDGLRQALFATLPGVMRKNFPGPATPALRTAGTP</sequence>
<dbReference type="PROSITE" id="PS51257">
    <property type="entry name" value="PROKAR_LIPOPROTEIN"/>
    <property type="match status" value="1"/>
</dbReference>
<proteinExistence type="predicted"/>
<feature type="signal peptide" evidence="1">
    <location>
        <begin position="1"/>
        <end position="18"/>
    </location>
</feature>
<dbReference type="Proteomes" id="UP000255265">
    <property type="component" value="Unassembled WGS sequence"/>
</dbReference>
<protein>
    <recommendedName>
        <fullName evidence="4">Lipoprotein</fullName>
    </recommendedName>
</protein>